<protein>
    <submittedName>
        <fullName evidence="1">Uncharacterized protein</fullName>
    </submittedName>
</protein>
<proteinExistence type="predicted"/>
<accession>A0A382IE13</accession>
<dbReference type="AlphaFoldDB" id="A0A382IE13"/>
<evidence type="ECO:0000313" key="1">
    <source>
        <dbReference type="EMBL" id="SVB97778.1"/>
    </source>
</evidence>
<feature type="non-terminal residue" evidence="1">
    <location>
        <position position="1"/>
    </location>
</feature>
<gene>
    <name evidence="1" type="ORF">METZ01_LOCUS250632</name>
</gene>
<name>A0A382IE13_9ZZZZ</name>
<sequence>VKFFVLLQRDIIVGELEVKAKIRGKGDADSHFGTFIPSNSPTKFIFNAILVSTVVFF</sequence>
<organism evidence="1">
    <name type="scientific">marine metagenome</name>
    <dbReference type="NCBI Taxonomy" id="408172"/>
    <lineage>
        <taxon>unclassified sequences</taxon>
        <taxon>metagenomes</taxon>
        <taxon>ecological metagenomes</taxon>
    </lineage>
</organism>
<reference evidence="1" key="1">
    <citation type="submission" date="2018-05" db="EMBL/GenBank/DDBJ databases">
        <authorList>
            <person name="Lanie J.A."/>
            <person name="Ng W.-L."/>
            <person name="Kazmierczak K.M."/>
            <person name="Andrzejewski T.M."/>
            <person name="Davidsen T.M."/>
            <person name="Wayne K.J."/>
            <person name="Tettelin H."/>
            <person name="Glass J.I."/>
            <person name="Rusch D."/>
            <person name="Podicherti R."/>
            <person name="Tsui H.-C.T."/>
            <person name="Winkler M.E."/>
        </authorList>
    </citation>
    <scope>NUCLEOTIDE SEQUENCE</scope>
</reference>
<dbReference type="EMBL" id="UINC01066754">
    <property type="protein sequence ID" value="SVB97778.1"/>
    <property type="molecule type" value="Genomic_DNA"/>
</dbReference>